<proteinExistence type="predicted"/>
<reference evidence="2" key="1">
    <citation type="submission" date="2016-10" db="EMBL/GenBank/DDBJ databases">
        <authorList>
            <person name="Varghese N."/>
            <person name="Submissions S."/>
        </authorList>
    </citation>
    <scope>NUCLEOTIDE SEQUENCE [LARGE SCALE GENOMIC DNA]</scope>
    <source>
        <strain evidence="2">DSM 23445</strain>
    </source>
</reference>
<evidence type="ECO:0000313" key="2">
    <source>
        <dbReference type="Proteomes" id="UP000199673"/>
    </source>
</evidence>
<gene>
    <name evidence="1" type="ORF">SAMN04489724_2912</name>
</gene>
<evidence type="ECO:0000313" key="1">
    <source>
        <dbReference type="EMBL" id="SFT95062.1"/>
    </source>
</evidence>
<dbReference type="STRING" id="305507.SAMN04489724_2912"/>
<protein>
    <submittedName>
        <fullName evidence="1">Uncharacterized protein</fullName>
    </submittedName>
</protein>
<dbReference type="AlphaFoldDB" id="A0A1I7C6M4"/>
<organism evidence="1 2">
    <name type="scientific">Algoriphagus locisalis</name>
    <dbReference type="NCBI Taxonomy" id="305507"/>
    <lineage>
        <taxon>Bacteria</taxon>
        <taxon>Pseudomonadati</taxon>
        <taxon>Bacteroidota</taxon>
        <taxon>Cytophagia</taxon>
        <taxon>Cytophagales</taxon>
        <taxon>Cyclobacteriaceae</taxon>
        <taxon>Algoriphagus</taxon>
    </lineage>
</organism>
<dbReference type="EMBL" id="FPBF01000004">
    <property type="protein sequence ID" value="SFT95062.1"/>
    <property type="molecule type" value="Genomic_DNA"/>
</dbReference>
<sequence length="128" mass="14530">MILILRNSAFVKLLWVLMGLYIFNLSADTPDPESAHIAEDLSINDQESMVEVLVESILGFEDTFEEYEDPDGDDQNKKTTQKVVLALHNPFYQGLLFDSSYTAENKFPDPRIVLTLGFYRLDSPPPNS</sequence>
<dbReference type="Proteomes" id="UP000199673">
    <property type="component" value="Unassembled WGS sequence"/>
</dbReference>
<name>A0A1I7C6M4_9BACT</name>
<accession>A0A1I7C6M4</accession>
<keyword evidence="2" id="KW-1185">Reference proteome</keyword>